<keyword evidence="3" id="KW-1185">Reference proteome</keyword>
<evidence type="ECO:0000313" key="3">
    <source>
        <dbReference type="Proteomes" id="UP001500101"/>
    </source>
</evidence>
<dbReference type="EMBL" id="BAAAZI010000009">
    <property type="protein sequence ID" value="GAA4142205.1"/>
    <property type="molecule type" value="Genomic_DNA"/>
</dbReference>
<evidence type="ECO:0000256" key="1">
    <source>
        <dbReference type="SAM" id="MobiDB-lite"/>
    </source>
</evidence>
<gene>
    <name evidence="2" type="ORF">GCM10022216_22950</name>
</gene>
<sequence length="72" mass="8606">MNMEINPEMNKNSNELTKKPDQIYLDRLQVEAKEKSNAEDPTIGEKVIREGLQQWPEYIDQELQRFKEQLNK</sequence>
<reference evidence="3" key="1">
    <citation type="journal article" date="2019" name="Int. J. Syst. Evol. Microbiol.">
        <title>The Global Catalogue of Microorganisms (GCM) 10K type strain sequencing project: providing services to taxonomists for standard genome sequencing and annotation.</title>
        <authorList>
            <consortium name="The Broad Institute Genomics Platform"/>
            <consortium name="The Broad Institute Genome Sequencing Center for Infectious Disease"/>
            <person name="Wu L."/>
            <person name="Ma J."/>
        </authorList>
    </citation>
    <scope>NUCLEOTIDE SEQUENCE [LARGE SCALE GENOMIC DNA]</scope>
    <source>
        <strain evidence="3">JCM 16704</strain>
    </source>
</reference>
<name>A0ABP7YVW1_9SPHI</name>
<evidence type="ECO:0000313" key="2">
    <source>
        <dbReference type="EMBL" id="GAA4142205.1"/>
    </source>
</evidence>
<feature type="region of interest" description="Disordered" evidence="1">
    <location>
        <begin position="1"/>
        <end position="20"/>
    </location>
</feature>
<organism evidence="2 3">
    <name type="scientific">Sphingobacterium kyonggiense</name>
    <dbReference type="NCBI Taxonomy" id="714075"/>
    <lineage>
        <taxon>Bacteria</taxon>
        <taxon>Pseudomonadati</taxon>
        <taxon>Bacteroidota</taxon>
        <taxon>Sphingobacteriia</taxon>
        <taxon>Sphingobacteriales</taxon>
        <taxon>Sphingobacteriaceae</taxon>
        <taxon>Sphingobacterium</taxon>
    </lineage>
</organism>
<accession>A0ABP7YVW1</accession>
<dbReference type="Proteomes" id="UP001500101">
    <property type="component" value="Unassembled WGS sequence"/>
</dbReference>
<comment type="caution">
    <text evidence="2">The sequence shown here is derived from an EMBL/GenBank/DDBJ whole genome shotgun (WGS) entry which is preliminary data.</text>
</comment>
<protein>
    <submittedName>
        <fullName evidence="2">Uncharacterized protein</fullName>
    </submittedName>
</protein>
<dbReference type="RefSeq" id="WP_344674863.1">
    <property type="nucleotide sequence ID" value="NZ_BAAAZI010000009.1"/>
</dbReference>
<proteinExistence type="predicted"/>